<name>S4VY09_9VIRU</name>
<reference evidence="1 2" key="1">
    <citation type="journal article" date="2013" name="Science">
        <title>Pandoraviruses: amoeba viruses with genomes up to 2.5 Mb reaching that of parasitic eukaryotes.</title>
        <authorList>
            <person name="Philippe N."/>
            <person name="Legendre M."/>
            <person name="Doutre G."/>
            <person name="Coute Y."/>
            <person name="Poirot O."/>
            <person name="Lescot M."/>
            <person name="Arslan D."/>
            <person name="Seltzer V."/>
            <person name="Bertaux L."/>
            <person name="Bruley C."/>
            <person name="Garin J."/>
            <person name="Claverie J.M."/>
            <person name="Abergel C."/>
        </authorList>
    </citation>
    <scope>NUCLEOTIDE SEQUENCE [LARGE SCALE GENOMIC DNA]</scope>
    <source>
        <strain evidence="1">Melbourne</strain>
    </source>
</reference>
<protein>
    <submittedName>
        <fullName evidence="1">Uncharacterized protein</fullName>
    </submittedName>
</protein>
<gene>
    <name evidence="1" type="ORF">pdul_cds_762</name>
</gene>
<dbReference type="RefSeq" id="YP_008319615.1">
    <property type="nucleotide sequence ID" value="NC_021858.1"/>
</dbReference>
<dbReference type="EMBL" id="KC977570">
    <property type="protein sequence ID" value="AGO82946.1"/>
    <property type="molecule type" value="Genomic_DNA"/>
</dbReference>
<evidence type="ECO:0000313" key="2">
    <source>
        <dbReference type="Proteomes" id="UP000201566"/>
    </source>
</evidence>
<proteinExistence type="predicted"/>
<evidence type="ECO:0000313" key="1">
    <source>
        <dbReference type="EMBL" id="AGO82946.1"/>
    </source>
</evidence>
<organism evidence="1 2">
    <name type="scientific">Pandoravirus dulcis</name>
    <dbReference type="NCBI Taxonomy" id="1349409"/>
    <lineage>
        <taxon>Viruses</taxon>
        <taxon>Pandoravirus</taxon>
    </lineage>
</organism>
<dbReference type="GeneID" id="16512945"/>
<dbReference type="KEGG" id="vg:16512945"/>
<accession>S4VY09</accession>
<dbReference type="Proteomes" id="UP000201566">
    <property type="component" value="Segment"/>
</dbReference>
<sequence length="115" mass="12928">MSAYRLGGAMVSWLPDAEREADDNVKSLMDALYRRGTMHERLTNAFGNIYRMAISGGEHRGARAILQRVGNDHMVIVATRSKQQYGIGKKETDERTCSGYLNLLRDLHVAEISNE</sequence>